<comment type="caution">
    <text evidence="3">The sequence shown here is derived from an EMBL/GenBank/DDBJ whole genome shotgun (WGS) entry which is preliminary data.</text>
</comment>
<dbReference type="PROSITE" id="PS51257">
    <property type="entry name" value="PROKAR_LIPOPROTEIN"/>
    <property type="match status" value="1"/>
</dbReference>
<dbReference type="Gene3D" id="1.20.120.1490">
    <property type="match status" value="1"/>
</dbReference>
<sequence>MKKQWTRHGVVAVLAMGLMGSMYGCSEEDNGAAGLAGPDGTTIAAVAVPTLAEIQSAVDLETVQVPPMENNLGHWRERNGRQNLEEPAPITFLRESGSVLSSDQMVLLINTVADRYDAAISSRVENGEGRPGFRGRGRGNRSGQGQGQFQRGGGNGKRGGLFSELDLSEEQQEAMKALREAQRNEQGESIHAQLKAGTISAEQARDLMKEKRLAREAALAEILDADQLAKLEELHRAKEIERATKKLENTGDFMDKKLGVLTDILQLTESQVSSASAIMETAKTATQAMLNTIIESGLPKEEAFYQGYQIRTEAKAALEGILTEDQLEVFATLQERMPKKRGGKGGRGR</sequence>
<evidence type="ECO:0000256" key="1">
    <source>
        <dbReference type="SAM" id="Coils"/>
    </source>
</evidence>
<feature type="coiled-coil region" evidence="1">
    <location>
        <begin position="164"/>
        <end position="221"/>
    </location>
</feature>
<evidence type="ECO:0000313" key="3">
    <source>
        <dbReference type="EMBL" id="NNF06918.1"/>
    </source>
</evidence>
<dbReference type="AlphaFoldDB" id="A0A7Y2E830"/>
<name>A0A7Y2E830_UNCEI</name>
<feature type="compositionally biased region" description="Gly residues" evidence="2">
    <location>
        <begin position="140"/>
        <end position="159"/>
    </location>
</feature>
<reference evidence="3 4" key="1">
    <citation type="submission" date="2020-03" db="EMBL/GenBank/DDBJ databases">
        <title>Metabolic flexibility allows generalist bacteria to become dominant in a frequently disturbed ecosystem.</title>
        <authorList>
            <person name="Chen Y.-J."/>
            <person name="Leung P.M."/>
            <person name="Bay S.K."/>
            <person name="Hugenholtz P."/>
            <person name="Kessler A.J."/>
            <person name="Shelley G."/>
            <person name="Waite D.W."/>
            <person name="Cook P.L."/>
            <person name="Greening C."/>
        </authorList>
    </citation>
    <scope>NUCLEOTIDE SEQUENCE [LARGE SCALE GENOMIC DNA]</scope>
    <source>
        <strain evidence="3">SS_bin_28</strain>
    </source>
</reference>
<organism evidence="3 4">
    <name type="scientific">Eiseniibacteriota bacterium</name>
    <dbReference type="NCBI Taxonomy" id="2212470"/>
    <lineage>
        <taxon>Bacteria</taxon>
        <taxon>Candidatus Eiseniibacteriota</taxon>
    </lineage>
</organism>
<proteinExistence type="predicted"/>
<gene>
    <name evidence="3" type="ORF">HKN21_09175</name>
</gene>
<evidence type="ECO:0000313" key="4">
    <source>
        <dbReference type="Proteomes" id="UP000547674"/>
    </source>
</evidence>
<protein>
    <submittedName>
        <fullName evidence="3">Uncharacterized protein</fullName>
    </submittedName>
</protein>
<feature type="region of interest" description="Disordered" evidence="2">
    <location>
        <begin position="123"/>
        <end position="161"/>
    </location>
</feature>
<accession>A0A7Y2E830</accession>
<evidence type="ECO:0000256" key="2">
    <source>
        <dbReference type="SAM" id="MobiDB-lite"/>
    </source>
</evidence>
<keyword evidence="1" id="KW-0175">Coiled coil</keyword>
<dbReference type="EMBL" id="JABDJR010000363">
    <property type="protein sequence ID" value="NNF06918.1"/>
    <property type="molecule type" value="Genomic_DNA"/>
</dbReference>
<dbReference type="Proteomes" id="UP000547674">
    <property type="component" value="Unassembled WGS sequence"/>
</dbReference>